<dbReference type="AlphaFoldDB" id="A0A233VHY4"/>
<dbReference type="Pfam" id="PF08843">
    <property type="entry name" value="AbiEii"/>
    <property type="match status" value="1"/>
</dbReference>
<evidence type="ECO:0000313" key="3">
    <source>
        <dbReference type="Proteomes" id="UP000215546"/>
    </source>
</evidence>
<protein>
    <submittedName>
        <fullName evidence="2">Abortive phage infection protein</fullName>
    </submittedName>
</protein>
<keyword evidence="1" id="KW-1133">Transmembrane helix</keyword>
<comment type="caution">
    <text evidence="2">The sequence shown here is derived from an EMBL/GenBank/DDBJ whole genome shotgun (WGS) entry which is preliminary data.</text>
</comment>
<keyword evidence="1" id="KW-0812">Transmembrane</keyword>
<evidence type="ECO:0000256" key="1">
    <source>
        <dbReference type="SAM" id="Phobius"/>
    </source>
</evidence>
<sequence length="277" mass="32415">MNKAQLTSKCHKISSITGLPFNSIMIYYFLESILQKFSQSHYKDNFIFKGGFLLSNLIGISSRSTIDIDIILKNMKITEDNIKTTLNEILKHTPGEDVFYELNSIESIKDEDEYGGFRCKIICKLENKRQVVSLDIATGDIITPEPIDYKYSSSFSDEKINIKAYNLETMLAEKIQTIYSRGFFNSKSKDYYDLFIIRKMKMDKIYIELLKESCKNTFKYRNTEFDMDKILVLLEKIKDDLNFQSRWKSFCKKNIYANGLEFENVIDESISLIKLMK</sequence>
<reference evidence="3" key="1">
    <citation type="submission" date="2017-04" db="EMBL/GenBank/DDBJ databases">
        <title>Finegoldia magna isolated from orthopedic joint implant-associated infections.</title>
        <authorList>
            <person name="Bjorklund S."/>
            <person name="Bruggemann H."/>
            <person name="Jensen A."/>
            <person name="Hellmark B."/>
            <person name="Soderquist B."/>
        </authorList>
    </citation>
    <scope>NUCLEOTIDE SEQUENCE [LARGE SCALE GENOMIC DNA]</scope>
    <source>
        <strain evidence="3">12T273</strain>
    </source>
</reference>
<dbReference type="RefSeq" id="WP_094208726.1">
    <property type="nucleotide sequence ID" value="NZ_NDYE01000013.1"/>
</dbReference>
<organism evidence="2 3">
    <name type="scientific">Finegoldia magna</name>
    <name type="common">Peptostreptococcus magnus</name>
    <dbReference type="NCBI Taxonomy" id="1260"/>
    <lineage>
        <taxon>Bacteria</taxon>
        <taxon>Bacillati</taxon>
        <taxon>Bacillota</taxon>
        <taxon>Tissierellia</taxon>
        <taxon>Tissierellales</taxon>
        <taxon>Peptoniphilaceae</taxon>
        <taxon>Finegoldia</taxon>
    </lineage>
</organism>
<feature type="transmembrane region" description="Helical" evidence="1">
    <location>
        <begin position="12"/>
        <end position="30"/>
    </location>
</feature>
<dbReference type="Proteomes" id="UP000215546">
    <property type="component" value="Unassembled WGS sequence"/>
</dbReference>
<dbReference type="InterPro" id="IPR014942">
    <property type="entry name" value="AbiEii"/>
</dbReference>
<dbReference type="EMBL" id="NDYE01000013">
    <property type="protein sequence ID" value="OXZ32010.1"/>
    <property type="molecule type" value="Genomic_DNA"/>
</dbReference>
<dbReference type="Gene3D" id="3.10.450.620">
    <property type="entry name" value="JHP933, nucleotidyltransferase-like core domain"/>
    <property type="match status" value="1"/>
</dbReference>
<gene>
    <name evidence="2" type="ORF">B9N55_06465</name>
</gene>
<name>A0A233VHY4_FINMA</name>
<proteinExistence type="predicted"/>
<keyword evidence="1" id="KW-0472">Membrane</keyword>
<accession>A0A233VHY4</accession>
<evidence type="ECO:0000313" key="2">
    <source>
        <dbReference type="EMBL" id="OXZ32010.1"/>
    </source>
</evidence>